<evidence type="ECO:0000256" key="2">
    <source>
        <dbReference type="ARBA" id="ARBA00022741"/>
    </source>
</evidence>
<comment type="similarity">
    <text evidence="4">Belongs to the ABC transporter superfamily. ABCF family. YbiT subfamily.</text>
</comment>
<dbReference type="Proteomes" id="UP000199029">
    <property type="component" value="Unassembled WGS sequence"/>
</dbReference>
<keyword evidence="2" id="KW-0547">Nucleotide-binding</keyword>
<dbReference type="InterPro" id="IPR032524">
    <property type="entry name" value="ABC_tran_C"/>
</dbReference>
<dbReference type="STRING" id="1227077.SAMN04515668_0121"/>
<dbReference type="InterPro" id="IPR003439">
    <property type="entry name" value="ABC_transporter-like_ATP-bd"/>
</dbReference>
<dbReference type="PROSITE" id="PS50893">
    <property type="entry name" value="ABC_TRANSPORTER_2"/>
    <property type="match status" value="2"/>
</dbReference>
<dbReference type="InterPro" id="IPR032781">
    <property type="entry name" value="ABC_tran_Xtn"/>
</dbReference>
<dbReference type="GO" id="GO:0005524">
    <property type="term" value="F:ATP binding"/>
    <property type="evidence" value="ECO:0007669"/>
    <property type="project" value="UniProtKB-KW"/>
</dbReference>
<proteinExistence type="inferred from homology"/>
<dbReference type="InterPro" id="IPR003593">
    <property type="entry name" value="AAA+_ATPase"/>
</dbReference>
<dbReference type="SMART" id="SM00382">
    <property type="entry name" value="AAA"/>
    <property type="match status" value="2"/>
</dbReference>
<dbReference type="Gene3D" id="3.40.50.300">
    <property type="entry name" value="P-loop containing nucleotide triphosphate hydrolases"/>
    <property type="match status" value="2"/>
</dbReference>
<protein>
    <recommendedName>
        <fullName evidence="5">Probable ATP-binding protein YbiT</fullName>
    </recommendedName>
</protein>
<sequence length="664" mass="74479">MLFSYELGLPAILTDGLQSGAVPLPPNTSDPMISISDLDFHFGSRTLYDNASLHIKPKDKIGLIGLNGTGKSTLLRLLVGEFKADGGSISMAKDVSLGFLNQDLLSYDTHESILHVAMEAFQEALELQKKIDDILVQFETDYSDDLVDKLATMQERFEALGGYTMQAQAEEILEGLGFSTEELQKPLKTFSGGWRMRVMLAKILLQKPSLLLLDEPTNHLDLPSIKWIENYLADYEGAVIIVSHDRAFLDRTTNTTVEVTGGKLVPYAGNYSYYLEEKEERNIIQKGAFENQQSQIRAAERFIERFKAKASKAKQAQSRVKALDKLERIEDVAQDAAKINMKFTFKVEPGRHILRMEHVTKKYDQKLIFRDTNVHIERGDKIALIGANGKGKSTLMRLVAGTEAPTAGKHQLGHNVIMSFYAQHQLESLTLDNEILQEMSEAGSKRNDMELRSVLGSFLFTGEEVFKKIKVLSGGEKSRVALAKTLISEANFLLLDEPTNHLDMVSVNILIQALEQYQGTFIVISHDRFFVENVATKIWYIEDFQLKEYPGTYAEYEQWQEDREKAAKKAGLPSPSAPKPLPVEQPKAVSNNSSNNNDAKKAAKELAEVETRITALEKELAIYEAQLADPGIYSNASQLKDTTMKFEAVKKELAAQTQRWEQLV</sequence>
<evidence type="ECO:0000256" key="1">
    <source>
        <dbReference type="ARBA" id="ARBA00022737"/>
    </source>
</evidence>
<dbReference type="GO" id="GO:0016887">
    <property type="term" value="F:ATP hydrolysis activity"/>
    <property type="evidence" value="ECO:0007669"/>
    <property type="project" value="InterPro"/>
</dbReference>
<dbReference type="SUPFAM" id="SSF52540">
    <property type="entry name" value="P-loop containing nucleoside triphosphate hydrolases"/>
    <property type="match status" value="2"/>
</dbReference>
<evidence type="ECO:0000313" key="9">
    <source>
        <dbReference type="Proteomes" id="UP000199029"/>
    </source>
</evidence>
<evidence type="ECO:0000256" key="6">
    <source>
        <dbReference type="SAM" id="MobiDB-lite"/>
    </source>
</evidence>
<dbReference type="PROSITE" id="PS00211">
    <property type="entry name" value="ABC_TRANSPORTER_1"/>
    <property type="match status" value="2"/>
</dbReference>
<feature type="compositionally biased region" description="Low complexity" evidence="6">
    <location>
        <begin position="587"/>
        <end position="597"/>
    </location>
</feature>
<reference evidence="9" key="1">
    <citation type="submission" date="2016-10" db="EMBL/GenBank/DDBJ databases">
        <authorList>
            <person name="Varghese N."/>
            <person name="Submissions S."/>
        </authorList>
    </citation>
    <scope>NUCLEOTIDE SEQUENCE [LARGE SCALE GENOMIC DNA]</scope>
    <source>
        <strain evidence="9">OR362-8,ATCC BAA-1266,JCM 13504</strain>
    </source>
</reference>
<keyword evidence="1" id="KW-0677">Repeat</keyword>
<keyword evidence="3 8" id="KW-0067">ATP-binding</keyword>
<dbReference type="PANTHER" id="PTHR42855:SF2">
    <property type="entry name" value="DRUG RESISTANCE ABC TRANSPORTER,ATP-BINDING PROTEIN"/>
    <property type="match status" value="1"/>
</dbReference>
<evidence type="ECO:0000256" key="5">
    <source>
        <dbReference type="ARBA" id="ARBA00074044"/>
    </source>
</evidence>
<dbReference type="FunFam" id="3.40.50.300:FF:000011">
    <property type="entry name" value="Putative ABC transporter ATP-binding component"/>
    <property type="match status" value="1"/>
</dbReference>
<name>A0A1I5SN22_HYMAR</name>
<dbReference type="InterPro" id="IPR037118">
    <property type="entry name" value="Val-tRNA_synth_C_sf"/>
</dbReference>
<dbReference type="InterPro" id="IPR017871">
    <property type="entry name" value="ABC_transporter-like_CS"/>
</dbReference>
<evidence type="ECO:0000256" key="3">
    <source>
        <dbReference type="ARBA" id="ARBA00022840"/>
    </source>
</evidence>
<dbReference type="EMBL" id="FOXS01000001">
    <property type="protein sequence ID" value="SFP72051.1"/>
    <property type="molecule type" value="Genomic_DNA"/>
</dbReference>
<feature type="region of interest" description="Disordered" evidence="6">
    <location>
        <begin position="564"/>
        <end position="603"/>
    </location>
</feature>
<keyword evidence="9" id="KW-1185">Reference proteome</keyword>
<dbReference type="Pfam" id="PF16326">
    <property type="entry name" value="ABC_tran_CTD"/>
    <property type="match status" value="1"/>
</dbReference>
<evidence type="ECO:0000259" key="7">
    <source>
        <dbReference type="PROSITE" id="PS50893"/>
    </source>
</evidence>
<dbReference type="Pfam" id="PF12848">
    <property type="entry name" value="ABC_tran_Xtn"/>
    <property type="match status" value="1"/>
</dbReference>
<feature type="domain" description="ABC transporter" evidence="7">
    <location>
        <begin position="33"/>
        <end position="286"/>
    </location>
</feature>
<dbReference type="CDD" id="cd03221">
    <property type="entry name" value="ABCF_EF-3"/>
    <property type="match status" value="2"/>
</dbReference>
<dbReference type="Pfam" id="PF00005">
    <property type="entry name" value="ABC_tran"/>
    <property type="match status" value="2"/>
</dbReference>
<dbReference type="PANTHER" id="PTHR42855">
    <property type="entry name" value="ABC TRANSPORTER ATP-BINDING SUBUNIT"/>
    <property type="match status" value="1"/>
</dbReference>
<dbReference type="Gene3D" id="1.10.287.380">
    <property type="entry name" value="Valyl-tRNA synthetase, C-terminal domain"/>
    <property type="match status" value="1"/>
</dbReference>
<dbReference type="InterPro" id="IPR051309">
    <property type="entry name" value="ABCF_ATPase"/>
</dbReference>
<dbReference type="FunFam" id="3.40.50.300:FF:000070">
    <property type="entry name" value="Putative ABC transporter ATP-binding component"/>
    <property type="match status" value="1"/>
</dbReference>
<accession>A0A1I5SN22</accession>
<evidence type="ECO:0000256" key="4">
    <source>
        <dbReference type="ARBA" id="ARBA00061551"/>
    </source>
</evidence>
<organism evidence="8 9">
    <name type="scientific">Hymenobacter arizonensis</name>
    <name type="common">Siccationidurans arizonensis</name>
    <dbReference type="NCBI Taxonomy" id="1227077"/>
    <lineage>
        <taxon>Bacteria</taxon>
        <taxon>Pseudomonadati</taxon>
        <taxon>Bacteroidota</taxon>
        <taxon>Cytophagia</taxon>
        <taxon>Cytophagales</taxon>
        <taxon>Hymenobacteraceae</taxon>
        <taxon>Hymenobacter</taxon>
    </lineage>
</organism>
<feature type="domain" description="ABC transporter" evidence="7">
    <location>
        <begin position="354"/>
        <end position="568"/>
    </location>
</feature>
<dbReference type="GO" id="GO:0003677">
    <property type="term" value="F:DNA binding"/>
    <property type="evidence" value="ECO:0007669"/>
    <property type="project" value="InterPro"/>
</dbReference>
<gene>
    <name evidence="8" type="ORF">SAMN04515668_0121</name>
</gene>
<evidence type="ECO:0000313" key="8">
    <source>
        <dbReference type="EMBL" id="SFP72051.1"/>
    </source>
</evidence>
<dbReference type="AlphaFoldDB" id="A0A1I5SN22"/>
<dbReference type="InterPro" id="IPR027417">
    <property type="entry name" value="P-loop_NTPase"/>
</dbReference>